<name>A0A841EAA0_9ACTN</name>
<dbReference type="GO" id="GO:0005576">
    <property type="term" value="C:extracellular region"/>
    <property type="evidence" value="ECO:0007669"/>
    <property type="project" value="UniProtKB-SubCell"/>
</dbReference>
<dbReference type="AlphaFoldDB" id="A0A841EAA0"/>
<evidence type="ECO:0000256" key="5">
    <source>
        <dbReference type="SAM" id="Phobius"/>
    </source>
</evidence>
<keyword evidence="2" id="KW-0964">Secreted</keyword>
<feature type="signal peptide" evidence="6">
    <location>
        <begin position="1"/>
        <end position="28"/>
    </location>
</feature>
<evidence type="ECO:0000313" key="8">
    <source>
        <dbReference type="Proteomes" id="UP000578077"/>
    </source>
</evidence>
<dbReference type="RefSeq" id="WP_184634158.1">
    <property type="nucleotide sequence ID" value="NZ_BAABKT010000023.1"/>
</dbReference>
<comment type="caution">
    <text evidence="7">The sequence shown here is derived from an EMBL/GenBank/DDBJ whole genome shotgun (WGS) entry which is preliminary data.</text>
</comment>
<sequence>MSHGHWLKNTARLAGGALLIGSVSLALGGTAAADATASHGDKKKGNNGSVKVHDAATEEWLSKNEPKVCEFYIVGRKFDAAQEVSWQVLEWKPTGDKGTVAAEGSLVLDDGGHGRTDDIELPDGHYRVTWEFEGKDQLTGTKHKMLWVECGDGETPPPPDGDETTPPPDGDETTPPPDGDETTPPPDGDETTPPPEEGETSPPPDDGQTPPPEDDEGTAPAPDDGQTPGPGGESEPPEGGDAAPPAGEGSDEGLPVTGAALTGLVAVGVAAVAGGGTAVYFGRRKKAEHAGE</sequence>
<feature type="region of interest" description="Disordered" evidence="4">
    <location>
        <begin position="148"/>
        <end position="256"/>
    </location>
</feature>
<evidence type="ECO:0000256" key="3">
    <source>
        <dbReference type="ARBA" id="ARBA00022729"/>
    </source>
</evidence>
<accession>A0A841EAA0</accession>
<keyword evidence="5" id="KW-0472">Membrane</keyword>
<gene>
    <name evidence="7" type="ORF">HNR25_001744</name>
</gene>
<keyword evidence="8" id="KW-1185">Reference proteome</keyword>
<dbReference type="InterPro" id="IPR026086">
    <property type="entry name" value="Pro-rich"/>
</dbReference>
<keyword evidence="5" id="KW-1133">Transmembrane helix</keyword>
<keyword evidence="3 6" id="KW-0732">Signal</keyword>
<reference evidence="7 8" key="1">
    <citation type="submission" date="2020-08" db="EMBL/GenBank/DDBJ databases">
        <title>Sequencing the genomes of 1000 actinobacteria strains.</title>
        <authorList>
            <person name="Klenk H.-P."/>
        </authorList>
    </citation>
    <scope>NUCLEOTIDE SEQUENCE [LARGE SCALE GENOMIC DNA]</scope>
    <source>
        <strain evidence="7 8">DSM 44593</strain>
    </source>
</reference>
<comment type="subcellular location">
    <subcellularLocation>
        <location evidence="1">Secreted</location>
    </subcellularLocation>
</comment>
<organism evidence="7 8">
    <name type="scientific">Streptomonospora salina</name>
    <dbReference type="NCBI Taxonomy" id="104205"/>
    <lineage>
        <taxon>Bacteria</taxon>
        <taxon>Bacillati</taxon>
        <taxon>Actinomycetota</taxon>
        <taxon>Actinomycetes</taxon>
        <taxon>Streptosporangiales</taxon>
        <taxon>Nocardiopsidaceae</taxon>
        <taxon>Streptomonospora</taxon>
    </lineage>
</organism>
<proteinExistence type="predicted"/>
<feature type="compositionally biased region" description="Pro residues" evidence="4">
    <location>
        <begin position="201"/>
        <end position="211"/>
    </location>
</feature>
<evidence type="ECO:0000256" key="2">
    <source>
        <dbReference type="ARBA" id="ARBA00022525"/>
    </source>
</evidence>
<dbReference type="EMBL" id="JACHLY010000001">
    <property type="protein sequence ID" value="MBB5997993.1"/>
    <property type="molecule type" value="Genomic_DNA"/>
</dbReference>
<evidence type="ECO:0000256" key="1">
    <source>
        <dbReference type="ARBA" id="ARBA00004613"/>
    </source>
</evidence>
<dbReference type="NCBIfam" id="TIGR01167">
    <property type="entry name" value="LPXTG_anchor"/>
    <property type="match status" value="1"/>
</dbReference>
<keyword evidence="5" id="KW-0812">Transmembrane</keyword>
<dbReference type="Pfam" id="PF15240">
    <property type="entry name" value="Pro-rich"/>
    <property type="match status" value="1"/>
</dbReference>
<feature type="compositionally biased region" description="Low complexity" evidence="4">
    <location>
        <begin position="233"/>
        <end position="248"/>
    </location>
</feature>
<feature type="chain" id="PRO_5039719856" evidence="6">
    <location>
        <begin position="29"/>
        <end position="292"/>
    </location>
</feature>
<dbReference type="Proteomes" id="UP000578077">
    <property type="component" value="Unassembled WGS sequence"/>
</dbReference>
<evidence type="ECO:0000256" key="6">
    <source>
        <dbReference type="SAM" id="SignalP"/>
    </source>
</evidence>
<evidence type="ECO:0000313" key="7">
    <source>
        <dbReference type="EMBL" id="MBB5997993.1"/>
    </source>
</evidence>
<evidence type="ECO:0000256" key="4">
    <source>
        <dbReference type="SAM" id="MobiDB-lite"/>
    </source>
</evidence>
<feature type="transmembrane region" description="Helical" evidence="5">
    <location>
        <begin position="259"/>
        <end position="281"/>
    </location>
</feature>
<protein>
    <submittedName>
        <fullName evidence="7">LPXTG-motif cell wall-anchored protein</fullName>
    </submittedName>
</protein>